<dbReference type="SUPFAM" id="SSF48726">
    <property type="entry name" value="Immunoglobulin"/>
    <property type="match status" value="1"/>
</dbReference>
<sequence>MCGFGTYIFCCCFGAVLFGLGVLVLNGVVGKSVAFPDAVKKSGTLRHKGDEQQTIGDVTGLGVLVLNGVVGKSVAFPDAVKKSGTLRHKGDEQQTIGDVTGGRFTDFRGDRVHWNSITGLFSISGLKVDDSGMYTLLNNDAERSKENQYQLNVDASSSSALTLSVSLGQSVTLLCEGAANGPIEWRFKQQQQDQWQSVVALQDGGVSPGPGFKERVKFVRTENLRNCSITLGPVVFTDGGVYECKALHPDRIFSDVRLEVLGLGVLVLNGVVGKSVAFPAAVKKSGTLRHKGDEPHTIGDVTGGRFTDLREGRVQWNSATGLFSISGLKVDDSGMYTLLNNDERSKEYQYQLNVDDSSLSGGAVAGIVVGLLLFVAAIITMIIAMRKIQRMPGWRAIFSGAMRKMTTTAAGRTRCFLMTRLSPNPDLSLKPSLLSQMPFSQELTTGGIPTTYLATLPAEGRGAAQT</sequence>
<feature type="domain" description="Immunoglobulin" evidence="3">
    <location>
        <begin position="265"/>
        <end position="355"/>
    </location>
</feature>
<evidence type="ECO:0000259" key="3">
    <source>
        <dbReference type="SMART" id="SM00409"/>
    </source>
</evidence>
<dbReference type="PANTHER" id="PTHR21063:SF4">
    <property type="entry name" value="CD48 ANTIGEN-RELATED"/>
    <property type="match status" value="1"/>
</dbReference>
<dbReference type="SMART" id="SM00409">
    <property type="entry name" value="IG"/>
    <property type="match status" value="2"/>
</dbReference>
<dbReference type="InterPro" id="IPR013106">
    <property type="entry name" value="Ig_V-set"/>
</dbReference>
<dbReference type="EMBL" id="JAINUG010000943">
    <property type="protein sequence ID" value="KAJ8358511.1"/>
    <property type="molecule type" value="Genomic_DNA"/>
</dbReference>
<gene>
    <name evidence="4" type="ORF">AAFF_G00433700</name>
</gene>
<evidence type="ECO:0008006" key="6">
    <source>
        <dbReference type="Google" id="ProtNLM"/>
    </source>
</evidence>
<feature type="transmembrane region" description="Helical" evidence="1">
    <location>
        <begin position="363"/>
        <end position="385"/>
    </location>
</feature>
<evidence type="ECO:0000256" key="1">
    <source>
        <dbReference type="SAM" id="Phobius"/>
    </source>
</evidence>
<dbReference type="Pfam" id="PF07686">
    <property type="entry name" value="V-set"/>
    <property type="match status" value="1"/>
</dbReference>
<dbReference type="InterPro" id="IPR003598">
    <property type="entry name" value="Ig_sub2"/>
</dbReference>
<feature type="transmembrane region" description="Helical" evidence="1">
    <location>
        <begin position="260"/>
        <end position="282"/>
    </location>
</feature>
<keyword evidence="1" id="KW-0812">Transmembrane</keyword>
<accession>A0AAD7VYD7</accession>
<dbReference type="InterPro" id="IPR036179">
    <property type="entry name" value="Ig-like_dom_sf"/>
</dbReference>
<reference evidence="4" key="1">
    <citation type="journal article" date="2023" name="Science">
        <title>Genome structures resolve the early diversification of teleost fishes.</title>
        <authorList>
            <person name="Parey E."/>
            <person name="Louis A."/>
            <person name="Montfort J."/>
            <person name="Bouchez O."/>
            <person name="Roques C."/>
            <person name="Iampietro C."/>
            <person name="Lluch J."/>
            <person name="Castinel A."/>
            <person name="Donnadieu C."/>
            <person name="Desvignes T."/>
            <person name="Floi Bucao C."/>
            <person name="Jouanno E."/>
            <person name="Wen M."/>
            <person name="Mejri S."/>
            <person name="Dirks R."/>
            <person name="Jansen H."/>
            <person name="Henkel C."/>
            <person name="Chen W.J."/>
            <person name="Zahm M."/>
            <person name="Cabau C."/>
            <person name="Klopp C."/>
            <person name="Thompson A.W."/>
            <person name="Robinson-Rechavi M."/>
            <person name="Braasch I."/>
            <person name="Lecointre G."/>
            <person name="Bobe J."/>
            <person name="Postlethwait J.H."/>
            <person name="Berthelot C."/>
            <person name="Roest Crollius H."/>
            <person name="Guiguen Y."/>
        </authorList>
    </citation>
    <scope>NUCLEOTIDE SEQUENCE</scope>
    <source>
        <strain evidence="4">NC1722</strain>
    </source>
</reference>
<feature type="domain" description="Immunoglobulin" evidence="3">
    <location>
        <begin position="160"/>
        <end position="261"/>
    </location>
</feature>
<dbReference type="InterPro" id="IPR003599">
    <property type="entry name" value="Ig_sub"/>
</dbReference>
<comment type="caution">
    <text evidence="4">The sequence shown here is derived from an EMBL/GenBank/DDBJ whole genome shotgun (WGS) entry which is preliminary data.</text>
</comment>
<proteinExistence type="predicted"/>
<feature type="domain" description="Immunoglobulin subtype 2" evidence="2">
    <location>
        <begin position="166"/>
        <end position="251"/>
    </location>
</feature>
<organism evidence="4 5">
    <name type="scientific">Aldrovandia affinis</name>
    <dbReference type="NCBI Taxonomy" id="143900"/>
    <lineage>
        <taxon>Eukaryota</taxon>
        <taxon>Metazoa</taxon>
        <taxon>Chordata</taxon>
        <taxon>Craniata</taxon>
        <taxon>Vertebrata</taxon>
        <taxon>Euteleostomi</taxon>
        <taxon>Actinopterygii</taxon>
        <taxon>Neopterygii</taxon>
        <taxon>Teleostei</taxon>
        <taxon>Notacanthiformes</taxon>
        <taxon>Halosauridae</taxon>
        <taxon>Aldrovandia</taxon>
    </lineage>
</organism>
<keyword evidence="1" id="KW-0472">Membrane</keyword>
<dbReference type="InterPro" id="IPR013783">
    <property type="entry name" value="Ig-like_fold"/>
</dbReference>
<dbReference type="PANTHER" id="PTHR21063">
    <property type="entry name" value="LFA-3"/>
    <property type="match status" value="1"/>
</dbReference>
<feature type="transmembrane region" description="Helical" evidence="1">
    <location>
        <begin position="6"/>
        <end position="25"/>
    </location>
</feature>
<protein>
    <recommendedName>
        <fullName evidence="6">Ig-like domain-containing protein</fullName>
    </recommendedName>
</protein>
<dbReference type="SMART" id="SM00408">
    <property type="entry name" value="IGc2"/>
    <property type="match status" value="1"/>
</dbReference>
<keyword evidence="1" id="KW-1133">Transmembrane helix</keyword>
<dbReference type="AlphaFoldDB" id="A0AAD7VYD7"/>
<evidence type="ECO:0000313" key="4">
    <source>
        <dbReference type="EMBL" id="KAJ8358511.1"/>
    </source>
</evidence>
<keyword evidence="5" id="KW-1185">Reference proteome</keyword>
<name>A0AAD7VYD7_9TELE</name>
<dbReference type="Gene3D" id="2.60.40.10">
    <property type="entry name" value="Immunoglobulins"/>
    <property type="match status" value="1"/>
</dbReference>
<dbReference type="Proteomes" id="UP001221898">
    <property type="component" value="Unassembled WGS sequence"/>
</dbReference>
<evidence type="ECO:0000313" key="5">
    <source>
        <dbReference type="Proteomes" id="UP001221898"/>
    </source>
</evidence>
<evidence type="ECO:0000259" key="2">
    <source>
        <dbReference type="SMART" id="SM00408"/>
    </source>
</evidence>